<comment type="caution">
    <text evidence="3">The sequence shown here is derived from an EMBL/GenBank/DDBJ whole genome shotgun (WGS) entry which is preliminary data.</text>
</comment>
<feature type="transmembrane region" description="Helical" evidence="2">
    <location>
        <begin position="77"/>
        <end position="99"/>
    </location>
</feature>
<proteinExistence type="predicted"/>
<keyword evidence="2" id="KW-0472">Membrane</keyword>
<evidence type="ECO:0000256" key="2">
    <source>
        <dbReference type="SAM" id="Phobius"/>
    </source>
</evidence>
<feature type="region of interest" description="Disordered" evidence="1">
    <location>
        <begin position="174"/>
        <end position="222"/>
    </location>
</feature>
<keyword evidence="2" id="KW-0812">Transmembrane</keyword>
<feature type="transmembrane region" description="Helical" evidence="2">
    <location>
        <begin position="144"/>
        <end position="164"/>
    </location>
</feature>
<keyword evidence="2" id="KW-1133">Transmembrane helix</keyword>
<dbReference type="PANTHER" id="PTHR14307">
    <property type="entry name" value="C6ORF47 FAMILY MEMBER"/>
    <property type="match status" value="1"/>
</dbReference>
<dbReference type="InterPro" id="IPR029073">
    <property type="entry name" value="DUF4661"/>
</dbReference>
<dbReference type="AlphaFoldDB" id="A0A8T2JYP0"/>
<organism evidence="3 4">
    <name type="scientific">Hymenochirus boettgeri</name>
    <name type="common">Congo dwarf clawed frog</name>
    <dbReference type="NCBI Taxonomy" id="247094"/>
    <lineage>
        <taxon>Eukaryota</taxon>
        <taxon>Metazoa</taxon>
        <taxon>Chordata</taxon>
        <taxon>Craniata</taxon>
        <taxon>Vertebrata</taxon>
        <taxon>Euteleostomi</taxon>
        <taxon>Amphibia</taxon>
        <taxon>Batrachia</taxon>
        <taxon>Anura</taxon>
        <taxon>Pipoidea</taxon>
        <taxon>Pipidae</taxon>
        <taxon>Pipinae</taxon>
        <taxon>Hymenochirus</taxon>
    </lineage>
</organism>
<keyword evidence="4" id="KW-1185">Reference proteome</keyword>
<dbReference type="OrthoDB" id="9950360at2759"/>
<accession>A0A8T2JYP0</accession>
<feature type="transmembrane region" description="Helical" evidence="2">
    <location>
        <begin position="119"/>
        <end position="138"/>
    </location>
</feature>
<protein>
    <submittedName>
        <fullName evidence="3">Uncharacterized protein</fullName>
    </submittedName>
</protein>
<dbReference type="Proteomes" id="UP000812440">
    <property type="component" value="Chromosome 8_10"/>
</dbReference>
<evidence type="ECO:0000313" key="4">
    <source>
        <dbReference type="Proteomes" id="UP000812440"/>
    </source>
</evidence>
<sequence length="222" mass="25101">MFLHRSLQWPSTPAFLSKFFHTTTTSPKPFGPSQKPRSWRFPIISLSTLPSLLAYLPSLKTDGATNSPPQSHISAQHFQICINLVHHILEMCTLGCLWVFSPVFRVTLDVLGIRGAIKLWIHGLAIFLATTYGMYFLLWLAQEYLLHLASLYGILQTLVLTVSLRADRYEEMAEREVRTEELEESGGERELKEDRWAGGSEDEGGNSDDVWESEGDEEVGTD</sequence>
<gene>
    <name evidence="3" type="ORF">GDO86_015635</name>
</gene>
<dbReference type="Pfam" id="PF15576">
    <property type="entry name" value="DUF4661"/>
    <property type="match status" value="1"/>
</dbReference>
<dbReference type="PANTHER" id="PTHR14307:SF0">
    <property type="entry name" value="SI:CH73-25F10.6"/>
    <property type="match status" value="1"/>
</dbReference>
<dbReference type="EMBL" id="JAACNH010000003">
    <property type="protein sequence ID" value="KAG8448624.1"/>
    <property type="molecule type" value="Genomic_DNA"/>
</dbReference>
<evidence type="ECO:0000256" key="1">
    <source>
        <dbReference type="SAM" id="MobiDB-lite"/>
    </source>
</evidence>
<evidence type="ECO:0000313" key="3">
    <source>
        <dbReference type="EMBL" id="KAG8448624.1"/>
    </source>
</evidence>
<reference evidence="3" key="1">
    <citation type="thesis" date="2020" institute="ProQuest LLC" country="789 East Eisenhower Parkway, Ann Arbor, MI, USA">
        <title>Comparative Genomics and Chromosome Evolution.</title>
        <authorList>
            <person name="Mudd A.B."/>
        </authorList>
    </citation>
    <scope>NUCLEOTIDE SEQUENCE</scope>
    <source>
        <strain evidence="3">Female2</strain>
        <tissue evidence="3">Blood</tissue>
    </source>
</reference>
<feature type="compositionally biased region" description="Acidic residues" evidence="1">
    <location>
        <begin position="200"/>
        <end position="222"/>
    </location>
</feature>
<name>A0A8T2JYP0_9PIPI</name>
<feature type="compositionally biased region" description="Basic and acidic residues" evidence="1">
    <location>
        <begin position="174"/>
        <end position="196"/>
    </location>
</feature>